<gene>
    <name evidence="1" type="ORF">F4821DRAFT_239163</name>
</gene>
<comment type="caution">
    <text evidence="1">The sequence shown here is derived from an EMBL/GenBank/DDBJ whole genome shotgun (WGS) entry which is preliminary data.</text>
</comment>
<keyword evidence="2" id="KW-1185">Reference proteome</keyword>
<dbReference type="Proteomes" id="UP001497680">
    <property type="component" value="Unassembled WGS sequence"/>
</dbReference>
<accession>A0ACC0D0E8</accession>
<dbReference type="EMBL" id="MU394319">
    <property type="protein sequence ID" value="KAI6086030.1"/>
    <property type="molecule type" value="Genomic_DNA"/>
</dbReference>
<proteinExistence type="predicted"/>
<evidence type="ECO:0000313" key="1">
    <source>
        <dbReference type="EMBL" id="KAI6086030.1"/>
    </source>
</evidence>
<name>A0ACC0D0E8_9PEZI</name>
<organism evidence="1 2">
    <name type="scientific">Hypoxylon rubiginosum</name>
    <dbReference type="NCBI Taxonomy" id="110542"/>
    <lineage>
        <taxon>Eukaryota</taxon>
        <taxon>Fungi</taxon>
        <taxon>Dikarya</taxon>
        <taxon>Ascomycota</taxon>
        <taxon>Pezizomycotina</taxon>
        <taxon>Sordariomycetes</taxon>
        <taxon>Xylariomycetidae</taxon>
        <taxon>Xylariales</taxon>
        <taxon>Hypoxylaceae</taxon>
        <taxon>Hypoxylon</taxon>
    </lineage>
</organism>
<sequence length="483" mass="52372">MASATEEFLPRAHDVLKPINDDTDMSVEKGRTPGHPPLERAPSRPSPTDPALVDADITYPEGGLQAWLVVLGAFCGLTASLGIYNSTGVFEAYISREILSEESPSTVGWIFGIYSFMTFFGGVQVGPTFDAKGPRGLLIAGSVCTLVGIFVLSICTDYYQFILAFSILAGGGSSLLLTPAMGSVAHWFYERRGLASGIAFTGGGFGGVLFPLMMQSLLPQIGWAWSVRVMGFIVLVLCIISVIFCRSRVPPRNGLQTTWRDTLPDMRIFMDGTGAMSLTTAGIFLTDLAYLVPMTYVPSYYLERQDLPQDRTLTGDAAFAYQLLAIINSASCVGRFVAGDLGDRFGRYNTMIVSLTLCLISVGCFFLPDSLVPETPSIALLIIFTILFGFVSGSNVSLTPVCLGQLCETQEYGRYYATCYTMVSFGCLISIPIAGSLLDATGSRGRQKYWGAIAYTGASYLGALLCFIWVRVRVKGSNWKTKW</sequence>
<reference evidence="1 2" key="1">
    <citation type="journal article" date="2022" name="New Phytol.">
        <title>Ecological generalism drives hyperdiversity of secondary metabolite gene clusters in xylarialean endophytes.</title>
        <authorList>
            <person name="Franco M.E.E."/>
            <person name="Wisecaver J.H."/>
            <person name="Arnold A.E."/>
            <person name="Ju Y.M."/>
            <person name="Slot J.C."/>
            <person name="Ahrendt S."/>
            <person name="Moore L.P."/>
            <person name="Eastman K.E."/>
            <person name="Scott K."/>
            <person name="Konkel Z."/>
            <person name="Mondo S.J."/>
            <person name="Kuo A."/>
            <person name="Hayes R.D."/>
            <person name="Haridas S."/>
            <person name="Andreopoulos B."/>
            <person name="Riley R."/>
            <person name="LaButti K."/>
            <person name="Pangilinan J."/>
            <person name="Lipzen A."/>
            <person name="Amirebrahimi M."/>
            <person name="Yan J."/>
            <person name="Adam C."/>
            <person name="Keymanesh K."/>
            <person name="Ng V."/>
            <person name="Louie K."/>
            <person name="Northen T."/>
            <person name="Drula E."/>
            <person name="Henrissat B."/>
            <person name="Hsieh H.M."/>
            <person name="Youens-Clark K."/>
            <person name="Lutzoni F."/>
            <person name="Miadlikowska J."/>
            <person name="Eastwood D.C."/>
            <person name="Hamelin R.C."/>
            <person name="Grigoriev I.V."/>
            <person name="U'Ren J.M."/>
        </authorList>
    </citation>
    <scope>NUCLEOTIDE SEQUENCE [LARGE SCALE GENOMIC DNA]</scope>
    <source>
        <strain evidence="1 2">ER1909</strain>
    </source>
</reference>
<evidence type="ECO:0000313" key="2">
    <source>
        <dbReference type="Proteomes" id="UP001497680"/>
    </source>
</evidence>
<protein>
    <submittedName>
        <fullName evidence="1">Major facilitator superfamily domain-containing protein</fullName>
    </submittedName>
</protein>